<name>Q2IIT6_ANADE</name>
<protein>
    <submittedName>
        <fullName evidence="1">Uncharacterized protein</fullName>
    </submittedName>
</protein>
<evidence type="ECO:0000313" key="1">
    <source>
        <dbReference type="EMBL" id="ABC81562.1"/>
    </source>
</evidence>
<dbReference type="EMBL" id="CP000251">
    <property type="protein sequence ID" value="ABC81562.1"/>
    <property type="molecule type" value="Genomic_DNA"/>
</dbReference>
<dbReference type="AlphaFoldDB" id="Q2IIT6"/>
<evidence type="ECO:0000313" key="2">
    <source>
        <dbReference type="Proteomes" id="UP000001935"/>
    </source>
</evidence>
<reference evidence="1 2" key="1">
    <citation type="submission" date="2006-01" db="EMBL/GenBank/DDBJ databases">
        <title>Complete sequence of Anaeromyxobacter dehalogenans 2CP-C.</title>
        <authorList>
            <consortium name="US DOE Joint Genome Institute"/>
            <person name="Copeland A."/>
            <person name="Lucas S."/>
            <person name="Lapidus A."/>
            <person name="Barry K."/>
            <person name="Detter J.C."/>
            <person name="Glavina T."/>
            <person name="Hammon N."/>
            <person name="Israni S."/>
            <person name="Pitluck S."/>
            <person name="Brettin T."/>
            <person name="Bruce D."/>
            <person name="Han C."/>
            <person name="Tapia R."/>
            <person name="Gilna P."/>
            <person name="Kiss H."/>
            <person name="Schmutz J."/>
            <person name="Larimer F."/>
            <person name="Land M."/>
            <person name="Kyrpides N."/>
            <person name="Anderson I."/>
            <person name="Sanford R.A."/>
            <person name="Ritalahti K.M."/>
            <person name="Thomas H.S."/>
            <person name="Kirby J.R."/>
            <person name="Zhulin I.B."/>
            <person name="Loeffler F.E."/>
            <person name="Richardson P."/>
        </authorList>
    </citation>
    <scope>NUCLEOTIDE SEQUENCE [LARGE SCALE GENOMIC DNA]</scope>
    <source>
        <strain evidence="1 2">2CP-C</strain>
    </source>
</reference>
<dbReference type="KEGG" id="ade:Adeh_1789"/>
<organism evidence="1 2">
    <name type="scientific">Anaeromyxobacter dehalogenans (strain 2CP-C)</name>
    <dbReference type="NCBI Taxonomy" id="290397"/>
    <lineage>
        <taxon>Bacteria</taxon>
        <taxon>Pseudomonadati</taxon>
        <taxon>Myxococcota</taxon>
        <taxon>Myxococcia</taxon>
        <taxon>Myxococcales</taxon>
        <taxon>Cystobacterineae</taxon>
        <taxon>Anaeromyxobacteraceae</taxon>
        <taxon>Anaeromyxobacter</taxon>
    </lineage>
</organism>
<accession>Q2IIT6</accession>
<dbReference type="STRING" id="290397.Adeh_1789"/>
<dbReference type="Proteomes" id="UP000001935">
    <property type="component" value="Chromosome"/>
</dbReference>
<dbReference type="HOGENOM" id="CLU_2646565_0_0_7"/>
<sequence length="76" mass="8146">MRVSLLTMATAKKGAGAPRKKRSDAKGYKLVGLRLTPEQDAALLRAARAEAQKTGRALADKSAIARQAIDAWLKGR</sequence>
<gene>
    <name evidence="1" type="ordered locus">Adeh_1789</name>
</gene>
<proteinExistence type="predicted"/>